<feature type="transmembrane region" description="Helical" evidence="2">
    <location>
        <begin position="244"/>
        <end position="266"/>
    </location>
</feature>
<accession>A0A7V7GW00</accession>
<keyword evidence="2" id="KW-0812">Transmembrane</keyword>
<dbReference type="Gene3D" id="1.25.40.590">
    <property type="entry name" value="Type IV / VI secretion system, DotU"/>
    <property type="match status" value="1"/>
</dbReference>
<dbReference type="NCBIfam" id="NF038228">
    <property type="entry name" value="IcmH_DotU_IVB"/>
    <property type="match status" value="1"/>
</dbReference>
<dbReference type="AlphaFoldDB" id="A0A7V7GW00"/>
<evidence type="ECO:0000259" key="3">
    <source>
        <dbReference type="Pfam" id="PF09850"/>
    </source>
</evidence>
<dbReference type="PANTHER" id="PTHR38033">
    <property type="entry name" value="MEMBRANE PROTEIN-RELATED"/>
    <property type="match status" value="1"/>
</dbReference>
<dbReference type="Proteomes" id="UP000463138">
    <property type="component" value="Unassembled WGS sequence"/>
</dbReference>
<name>A0A7V7GW00_9GAMM</name>
<feature type="domain" description="Type IV / VI secretion system DotU" evidence="3">
    <location>
        <begin position="62"/>
        <end position="264"/>
    </location>
</feature>
<sequence length="304" mass="34761">MIREMDYHQDDHTVIVNRQGTSAAQSPLTDSVVPQKFDKLEERMVYAARLRPAETLNLGINPLVAVASALLSEMVRLQQSYEREDLFALKDRLSSEIKRFEHRALQDGAESSQVMAARYVLCTALDEAVVTTPWGNESEWSQMSLLSSFHNETFGGEKFFQLLERLSRDPVKHLPMLELMYICMSLGFEGKYRVLPRGTLELEALRDSLYRQIRQLRGDVPRDISPHWQGLTENRRRLIRIVPLWLVTLFTLICLGVIFGVFNWMLTEQRDAALKPFAQTQNTTMEPPSAVTAINEPNDSSGMN</sequence>
<comment type="caution">
    <text evidence="4">The sequence shown here is derived from an EMBL/GenBank/DDBJ whole genome shotgun (WGS) entry which is preliminary data.</text>
</comment>
<keyword evidence="2" id="KW-0472">Membrane</keyword>
<organism evidence="4 5">
    <name type="scientific">Halopseudomonas laoshanensis</name>
    <dbReference type="NCBI Taxonomy" id="2268758"/>
    <lineage>
        <taxon>Bacteria</taxon>
        <taxon>Pseudomonadati</taxon>
        <taxon>Pseudomonadota</taxon>
        <taxon>Gammaproteobacteria</taxon>
        <taxon>Pseudomonadales</taxon>
        <taxon>Pseudomonadaceae</taxon>
        <taxon>Halopseudomonas</taxon>
    </lineage>
</organism>
<feature type="region of interest" description="Disordered" evidence="1">
    <location>
        <begin position="281"/>
        <end position="304"/>
    </location>
</feature>
<feature type="compositionally biased region" description="Polar residues" evidence="1">
    <location>
        <begin position="295"/>
        <end position="304"/>
    </location>
</feature>
<dbReference type="PANTHER" id="PTHR38033:SF1">
    <property type="entry name" value="DOTU FAMILY TYPE IV_VI SECRETION SYSTEM PROTEIN"/>
    <property type="match status" value="1"/>
</dbReference>
<dbReference type="NCBIfam" id="TIGR03349">
    <property type="entry name" value="IV_VI_DotU"/>
    <property type="match status" value="1"/>
</dbReference>
<keyword evidence="2" id="KW-1133">Transmembrane helix</keyword>
<dbReference type="OrthoDB" id="345640at2"/>
<evidence type="ECO:0000313" key="4">
    <source>
        <dbReference type="EMBL" id="KAA0696423.1"/>
    </source>
</evidence>
<dbReference type="Pfam" id="PF09850">
    <property type="entry name" value="DotU"/>
    <property type="match status" value="1"/>
</dbReference>
<proteinExistence type="predicted"/>
<dbReference type="InterPro" id="IPR017732">
    <property type="entry name" value="T4/T6SS_DotU"/>
</dbReference>
<evidence type="ECO:0000256" key="2">
    <source>
        <dbReference type="SAM" id="Phobius"/>
    </source>
</evidence>
<dbReference type="EMBL" id="QOVF01000001">
    <property type="protein sequence ID" value="KAA0696423.1"/>
    <property type="molecule type" value="Genomic_DNA"/>
</dbReference>
<evidence type="ECO:0000256" key="1">
    <source>
        <dbReference type="SAM" id="MobiDB-lite"/>
    </source>
</evidence>
<gene>
    <name evidence="4" type="ORF">DT594_03505</name>
</gene>
<dbReference type="InterPro" id="IPR038522">
    <property type="entry name" value="T4/T6SS_DotU_sf"/>
</dbReference>
<reference evidence="4 5" key="1">
    <citation type="submission" date="2018-07" db="EMBL/GenBank/DDBJ databases">
        <title>Pseudomonas laoshanensis sp. nov., isolated from soil.</title>
        <authorList>
            <person name="Sun J."/>
            <person name="Yu L."/>
            <person name="Wang M."/>
            <person name="Zhang C."/>
        </authorList>
    </citation>
    <scope>NUCLEOTIDE SEQUENCE [LARGE SCALE GENOMIC DNA]</scope>
    <source>
        <strain evidence="4 5">Y22</strain>
    </source>
</reference>
<keyword evidence="5" id="KW-1185">Reference proteome</keyword>
<protein>
    <submittedName>
        <fullName evidence="4">DotU family type IV/VI secretion system protein</fullName>
    </submittedName>
</protein>
<dbReference type="RefSeq" id="WP_149331387.1">
    <property type="nucleotide sequence ID" value="NZ_QOVF01000001.1"/>
</dbReference>
<evidence type="ECO:0000313" key="5">
    <source>
        <dbReference type="Proteomes" id="UP000463138"/>
    </source>
</evidence>